<organism evidence="2 3">
    <name type="scientific">Brevibacillus laterosporus LMG 15441</name>
    <dbReference type="NCBI Taxonomy" id="1042163"/>
    <lineage>
        <taxon>Bacteria</taxon>
        <taxon>Bacillati</taxon>
        <taxon>Bacillota</taxon>
        <taxon>Bacilli</taxon>
        <taxon>Bacillales</taxon>
        <taxon>Paenibacillaceae</taxon>
        <taxon>Brevibacillus</taxon>
    </lineage>
</organism>
<dbReference type="STRING" id="1042163.BRLA_c002410"/>
<sequence>MDRWLNSHWFVRGIALLLAIMLWMIVNLEPEQGNSSEAVQPTRIIESAKVKAYYDADNFEITNKLQSVKVAVESNNPFLKYNIFDNYEVFIDARGLASGVHRLQVQSRGFPDGSKVTITPDYIDVTLEEKQTVEMDVQVEKIGKAADGYELKQPIVKPFRVLVTVPASQVKKIGVVKAAVNVDGAIDTVSSNAQLKVYDKQGNLMTGAEISPLVAEVSIPVTSPSKMVPLKLNLTNELPDGYSLASITMNTQEVTVYGPNEVIKPMDIYSGPSIDLKNITSDRVLQLKMPLAPKVVKVDPDTLDVTLKIVPSETKKLENVPLRVTGLAEDLVAKVVTADGQELSTASFDVIGAPNILKDLTANDIQIVADVSSLPVGVHEIPLVYNNNLPDYLKIASNALHQVTVEITKKQ</sequence>
<dbReference type="Pfam" id="PF07949">
    <property type="entry name" value="YbbR"/>
    <property type="match status" value="2"/>
</dbReference>
<dbReference type="PANTHER" id="PTHR37804:SF1">
    <property type="entry name" value="CDAA REGULATORY PROTEIN CDAR"/>
    <property type="match status" value="1"/>
</dbReference>
<dbReference type="KEGG" id="blr:BRLA_c002410"/>
<gene>
    <name evidence="2" type="ORF">BRLA_c002410</name>
</gene>
<keyword evidence="1" id="KW-1133">Transmembrane helix</keyword>
<feature type="transmembrane region" description="Helical" evidence="1">
    <location>
        <begin position="9"/>
        <end position="26"/>
    </location>
</feature>
<dbReference type="Proteomes" id="UP000005850">
    <property type="component" value="Chromosome"/>
</dbReference>
<evidence type="ECO:0000313" key="2">
    <source>
        <dbReference type="EMBL" id="AIG24636.1"/>
    </source>
</evidence>
<keyword evidence="1" id="KW-0812">Transmembrane</keyword>
<keyword evidence="3" id="KW-1185">Reference proteome</keyword>
<keyword evidence="1" id="KW-0472">Membrane</keyword>
<protein>
    <submittedName>
        <fullName evidence="2">YbbR-like protein</fullName>
    </submittedName>
</protein>
<dbReference type="HOGENOM" id="CLU_039811_3_1_9"/>
<dbReference type="InterPro" id="IPR053154">
    <property type="entry name" value="c-di-AMP_regulator"/>
</dbReference>
<evidence type="ECO:0000313" key="3">
    <source>
        <dbReference type="Proteomes" id="UP000005850"/>
    </source>
</evidence>
<reference evidence="2 3" key="1">
    <citation type="journal article" date="2011" name="J. Bacteriol.">
        <title>Genome sequence of Brevibacillus laterosporus LMG 15441, a pathogen of invertebrates.</title>
        <authorList>
            <person name="Djukic M."/>
            <person name="Poehlein A."/>
            <person name="Thurmer A."/>
            <person name="Daniel R."/>
        </authorList>
    </citation>
    <scope>NUCLEOTIDE SEQUENCE [LARGE SCALE GENOMIC DNA]</scope>
    <source>
        <strain evidence="2 3">LMG 15441</strain>
    </source>
</reference>
<dbReference type="PANTHER" id="PTHR37804">
    <property type="entry name" value="CDAA REGULATORY PROTEIN CDAR"/>
    <property type="match status" value="1"/>
</dbReference>
<proteinExistence type="predicted"/>
<dbReference type="Gene3D" id="2.170.120.40">
    <property type="entry name" value="YbbR-like domain"/>
    <property type="match status" value="2"/>
</dbReference>
<dbReference type="eggNOG" id="COG4856">
    <property type="taxonomic scope" value="Bacteria"/>
</dbReference>
<dbReference type="RefSeq" id="WP_003333739.1">
    <property type="nucleotide sequence ID" value="NZ_CP007806.1"/>
</dbReference>
<accession>A0A075QZJ1</accession>
<evidence type="ECO:0000256" key="1">
    <source>
        <dbReference type="SAM" id="Phobius"/>
    </source>
</evidence>
<dbReference type="Gene3D" id="2.170.120.30">
    <property type="match status" value="2"/>
</dbReference>
<name>A0A075QZJ1_BRELA</name>
<dbReference type="InterPro" id="IPR012505">
    <property type="entry name" value="YbbR"/>
</dbReference>
<dbReference type="EMBL" id="CP007806">
    <property type="protein sequence ID" value="AIG24636.1"/>
    <property type="molecule type" value="Genomic_DNA"/>
</dbReference>
<dbReference type="AlphaFoldDB" id="A0A075QZJ1"/>